<dbReference type="EMBL" id="GBRH01265127">
    <property type="protein sequence ID" value="JAD32768.1"/>
    <property type="molecule type" value="Transcribed_RNA"/>
</dbReference>
<reference evidence="1" key="2">
    <citation type="journal article" date="2015" name="Data Brief">
        <title>Shoot transcriptome of the giant reed, Arundo donax.</title>
        <authorList>
            <person name="Barrero R.A."/>
            <person name="Guerrero F.D."/>
            <person name="Moolhuijzen P."/>
            <person name="Goolsby J.A."/>
            <person name="Tidwell J."/>
            <person name="Bellgard S.E."/>
            <person name="Bellgard M.I."/>
        </authorList>
    </citation>
    <scope>NUCLEOTIDE SEQUENCE</scope>
    <source>
        <tissue evidence="1">Shoot tissue taken approximately 20 cm above the soil surface</tissue>
    </source>
</reference>
<dbReference type="AlphaFoldDB" id="A0A0A8Z507"/>
<reference evidence="1" key="1">
    <citation type="submission" date="2014-09" db="EMBL/GenBank/DDBJ databases">
        <authorList>
            <person name="Magalhaes I.L.F."/>
            <person name="Oliveira U."/>
            <person name="Santos F.R."/>
            <person name="Vidigal T.H.D.A."/>
            <person name="Brescovit A.D."/>
            <person name="Santos A.J."/>
        </authorList>
    </citation>
    <scope>NUCLEOTIDE SEQUENCE</scope>
    <source>
        <tissue evidence="1">Shoot tissue taken approximately 20 cm above the soil surface</tissue>
    </source>
</reference>
<accession>A0A0A8Z507</accession>
<name>A0A0A8Z507_ARUDO</name>
<evidence type="ECO:0000313" key="1">
    <source>
        <dbReference type="EMBL" id="JAD32768.1"/>
    </source>
</evidence>
<protein>
    <submittedName>
        <fullName evidence="1">Uncharacterized protein</fullName>
    </submittedName>
</protein>
<organism evidence="1">
    <name type="scientific">Arundo donax</name>
    <name type="common">Giant reed</name>
    <name type="synonym">Donax arundinaceus</name>
    <dbReference type="NCBI Taxonomy" id="35708"/>
    <lineage>
        <taxon>Eukaryota</taxon>
        <taxon>Viridiplantae</taxon>
        <taxon>Streptophyta</taxon>
        <taxon>Embryophyta</taxon>
        <taxon>Tracheophyta</taxon>
        <taxon>Spermatophyta</taxon>
        <taxon>Magnoliopsida</taxon>
        <taxon>Liliopsida</taxon>
        <taxon>Poales</taxon>
        <taxon>Poaceae</taxon>
        <taxon>PACMAD clade</taxon>
        <taxon>Arundinoideae</taxon>
        <taxon>Arundineae</taxon>
        <taxon>Arundo</taxon>
    </lineage>
</organism>
<proteinExistence type="predicted"/>
<sequence>MIISISPVWVIVNSTIHLKCILCSYIWQFIMNHRILEDQKFSGSNFHGH</sequence>